<dbReference type="InterPro" id="IPR030393">
    <property type="entry name" value="G_ENGB_dom"/>
</dbReference>
<evidence type="ECO:0000256" key="9">
    <source>
        <dbReference type="ARBA" id="ARBA00023306"/>
    </source>
</evidence>
<dbReference type="PROSITE" id="PS51706">
    <property type="entry name" value="G_ENGB"/>
    <property type="match status" value="1"/>
</dbReference>
<dbReference type="EMBL" id="CP059066">
    <property type="protein sequence ID" value="QSQ09478.1"/>
    <property type="molecule type" value="Genomic_DNA"/>
</dbReference>
<dbReference type="KEGG" id="kme:H0A61_01849"/>
<dbReference type="GO" id="GO:0046872">
    <property type="term" value="F:metal ion binding"/>
    <property type="evidence" value="ECO:0007669"/>
    <property type="project" value="UniProtKB-KW"/>
</dbReference>
<evidence type="ECO:0000313" key="12">
    <source>
        <dbReference type="EMBL" id="QSQ09478.1"/>
    </source>
</evidence>
<dbReference type="AlphaFoldDB" id="A0A8A0RPI3"/>
<organism evidence="12 13">
    <name type="scientific">Koleobacter methoxysyntrophicus</name>
    <dbReference type="NCBI Taxonomy" id="2751313"/>
    <lineage>
        <taxon>Bacteria</taxon>
        <taxon>Bacillati</taxon>
        <taxon>Bacillota</taxon>
        <taxon>Clostridia</taxon>
        <taxon>Koleobacterales</taxon>
        <taxon>Koleobacteraceae</taxon>
        <taxon>Koleobacter</taxon>
    </lineage>
</organism>
<keyword evidence="3 10" id="KW-0132">Cell division</keyword>
<evidence type="ECO:0000313" key="13">
    <source>
        <dbReference type="Proteomes" id="UP000662904"/>
    </source>
</evidence>
<dbReference type="InterPro" id="IPR019987">
    <property type="entry name" value="GTP-bd_ribosome_bio_YsxC"/>
</dbReference>
<dbReference type="GO" id="GO:0005525">
    <property type="term" value="F:GTP binding"/>
    <property type="evidence" value="ECO:0007669"/>
    <property type="project" value="UniProtKB-UniRule"/>
</dbReference>
<comment type="similarity">
    <text evidence="2 10">Belongs to the TRAFAC class TrmE-Era-EngA-EngB-Septin-like GTPase superfamily. EngB GTPase family.</text>
</comment>
<dbReference type="PANTHER" id="PTHR11649:SF13">
    <property type="entry name" value="ENGB-TYPE G DOMAIN-CONTAINING PROTEIN"/>
    <property type="match status" value="1"/>
</dbReference>
<dbReference type="GO" id="GO:0005829">
    <property type="term" value="C:cytosol"/>
    <property type="evidence" value="ECO:0007669"/>
    <property type="project" value="TreeGrafter"/>
</dbReference>
<gene>
    <name evidence="10 12" type="primary">engB</name>
    <name evidence="12" type="ORF">H0A61_01849</name>
</gene>
<keyword evidence="5 10" id="KW-0547">Nucleotide-binding</keyword>
<proteinExistence type="inferred from homology"/>
<dbReference type="InterPro" id="IPR027417">
    <property type="entry name" value="P-loop_NTPase"/>
</dbReference>
<keyword evidence="6" id="KW-0460">Magnesium</keyword>
<keyword evidence="7 10" id="KW-0342">GTP-binding</keyword>
<evidence type="ECO:0000256" key="7">
    <source>
        <dbReference type="ARBA" id="ARBA00023134"/>
    </source>
</evidence>
<reference evidence="12" key="1">
    <citation type="submission" date="2020-07" db="EMBL/GenBank/DDBJ databases">
        <title>Koleobacter methoxysyntrophicus gen. nov., sp. nov., a novel anaerobic bacterium isolated from deep subsurface oil field and proposal of Koleobacterales ord. nov. in the phylum Firmicutes.</title>
        <authorList>
            <person name="Sakamoto S."/>
            <person name="Tamaki H."/>
        </authorList>
    </citation>
    <scope>NUCLEOTIDE SEQUENCE</scope>
    <source>
        <strain evidence="12">NRmbB1</strain>
    </source>
</reference>
<evidence type="ECO:0000256" key="4">
    <source>
        <dbReference type="ARBA" id="ARBA00022723"/>
    </source>
</evidence>
<dbReference type="Pfam" id="PF01926">
    <property type="entry name" value="MMR_HSR1"/>
    <property type="match status" value="1"/>
</dbReference>
<dbReference type="GO" id="GO:0000917">
    <property type="term" value="P:division septum assembly"/>
    <property type="evidence" value="ECO:0007669"/>
    <property type="project" value="UniProtKB-KW"/>
</dbReference>
<feature type="domain" description="EngB-type G" evidence="11">
    <location>
        <begin position="22"/>
        <end position="195"/>
    </location>
</feature>
<comment type="cofactor">
    <cofactor evidence="1">
        <name>Mg(2+)</name>
        <dbReference type="ChEBI" id="CHEBI:18420"/>
    </cofactor>
</comment>
<comment type="function">
    <text evidence="10">Necessary for normal cell division and for the maintenance of normal septation.</text>
</comment>
<dbReference type="Proteomes" id="UP000662904">
    <property type="component" value="Chromosome"/>
</dbReference>
<dbReference type="NCBIfam" id="TIGR03598">
    <property type="entry name" value="GTPase_YsxC"/>
    <property type="match status" value="1"/>
</dbReference>
<dbReference type="InterPro" id="IPR006073">
    <property type="entry name" value="GTP-bd"/>
</dbReference>
<evidence type="ECO:0000256" key="5">
    <source>
        <dbReference type="ARBA" id="ARBA00022741"/>
    </source>
</evidence>
<dbReference type="RefSeq" id="WP_206706834.1">
    <property type="nucleotide sequence ID" value="NZ_CP059066.1"/>
</dbReference>
<dbReference type="Gene3D" id="3.40.50.300">
    <property type="entry name" value="P-loop containing nucleotide triphosphate hydrolases"/>
    <property type="match status" value="1"/>
</dbReference>
<evidence type="ECO:0000256" key="3">
    <source>
        <dbReference type="ARBA" id="ARBA00022618"/>
    </source>
</evidence>
<evidence type="ECO:0000256" key="1">
    <source>
        <dbReference type="ARBA" id="ARBA00001946"/>
    </source>
</evidence>
<protein>
    <recommendedName>
        <fullName evidence="10">Probable GTP-binding protein EngB</fullName>
    </recommendedName>
</protein>
<keyword evidence="8 10" id="KW-0717">Septation</keyword>
<dbReference type="SUPFAM" id="SSF52540">
    <property type="entry name" value="P-loop containing nucleoside triphosphate hydrolases"/>
    <property type="match status" value="1"/>
</dbReference>
<evidence type="ECO:0000256" key="2">
    <source>
        <dbReference type="ARBA" id="ARBA00009638"/>
    </source>
</evidence>
<dbReference type="PANTHER" id="PTHR11649">
    <property type="entry name" value="MSS1/TRME-RELATED GTP-BINDING PROTEIN"/>
    <property type="match status" value="1"/>
</dbReference>
<sequence length="195" mass="22194">MEIKTAVFAGSFVSQAQFPKDHLPEIALVGRSNVGKSSLINCLANRKALAKTSSRPGKTRTLNFYKVNNKFYFVDLPGYGFARVSKQQKEKWGKMIEDYLQKRNNLVGVIMIVDIRHLPSEDDILMYEWLKYYGIKTAVVATKADKISRGKQLKNFEEIKKALGFHRDDYGAIVSSTSRQGKNELLKIIEKLLET</sequence>
<evidence type="ECO:0000256" key="8">
    <source>
        <dbReference type="ARBA" id="ARBA00023210"/>
    </source>
</evidence>
<keyword evidence="13" id="KW-1185">Reference proteome</keyword>
<dbReference type="CDD" id="cd01876">
    <property type="entry name" value="YihA_EngB"/>
    <property type="match status" value="1"/>
</dbReference>
<evidence type="ECO:0000259" key="11">
    <source>
        <dbReference type="PROSITE" id="PS51706"/>
    </source>
</evidence>
<accession>A0A8A0RPI3</accession>
<keyword evidence="9 10" id="KW-0131">Cell cycle</keyword>
<keyword evidence="4" id="KW-0479">Metal-binding</keyword>
<name>A0A8A0RPI3_9FIRM</name>
<evidence type="ECO:0000256" key="6">
    <source>
        <dbReference type="ARBA" id="ARBA00022842"/>
    </source>
</evidence>
<evidence type="ECO:0000256" key="10">
    <source>
        <dbReference type="HAMAP-Rule" id="MF_00321"/>
    </source>
</evidence>
<dbReference type="HAMAP" id="MF_00321">
    <property type="entry name" value="GTPase_EngB"/>
    <property type="match status" value="1"/>
</dbReference>
<dbReference type="FunFam" id="3.40.50.300:FF:000098">
    <property type="entry name" value="Probable GTP-binding protein EngB"/>
    <property type="match status" value="1"/>
</dbReference>